<dbReference type="RefSeq" id="XP_056697262.1">
    <property type="nucleotide sequence ID" value="XM_056841284.1"/>
</dbReference>
<sequence>MTMINKIPGVPTPIKEASLDSYADSPYADPIDAIDIPKRFSPPNIPMYDGTTDPREHILTYKQRMMTIPVPKHMRKANLCKGFGSTLVGPALKWLTSLPNGCITSFSHLDNMFNQQFASSRCLEKQTSDIYRVIQRPDEPLKDYIARFIREKVTVPECDVPTAIEAFRQGLYGETDLWRDLIKYPCKTFEDAQAKAMAQVRLEETLHSRKGGNDYSKTERRLPYPKRTNDRPAPYSRPQHVAVVEEDDDSDWKSSPDLPPKINEYSLCVDTVGLMNHLSKMGKAVQWPPKSSKPESKKDPSKWCDFHVDIGHTTNACVALRREVAYLLKNGYLKDVMSDKARGIVNKDNSNSPSRPPSPPPHTKTVNFIAGGSDICGLTYSAAKRHARENEIDRPVRAVAAKYLTPISFDESDAGDISNKHHDGLVISIPVGNCMIKRVLINNGSSTNVMMLDALKEMGINPDTDVVKKSTVLIGFSGEAKTTFGEVTLPVYAQGINQQVKFCVIDCPSSYNII</sequence>
<feature type="region of interest" description="Disordered" evidence="1">
    <location>
        <begin position="205"/>
        <end position="258"/>
    </location>
</feature>
<gene>
    <name evidence="4" type="primary">LOC110793350</name>
</gene>
<name>A0ABM3RNR2_SPIOL</name>
<proteinExistence type="predicted"/>
<reference evidence="4" key="2">
    <citation type="submission" date="2025-08" db="UniProtKB">
        <authorList>
            <consortium name="RefSeq"/>
        </authorList>
    </citation>
    <scope>IDENTIFICATION</scope>
    <source>
        <tissue evidence="4">Leaf</tissue>
    </source>
</reference>
<feature type="region of interest" description="Disordered" evidence="1">
    <location>
        <begin position="344"/>
        <end position="363"/>
    </location>
</feature>
<organism evidence="3 4">
    <name type="scientific">Spinacia oleracea</name>
    <name type="common">Spinach</name>
    <dbReference type="NCBI Taxonomy" id="3562"/>
    <lineage>
        <taxon>Eukaryota</taxon>
        <taxon>Viridiplantae</taxon>
        <taxon>Streptophyta</taxon>
        <taxon>Embryophyta</taxon>
        <taxon>Tracheophyta</taxon>
        <taxon>Spermatophyta</taxon>
        <taxon>Magnoliopsida</taxon>
        <taxon>eudicotyledons</taxon>
        <taxon>Gunneridae</taxon>
        <taxon>Pentapetalae</taxon>
        <taxon>Caryophyllales</taxon>
        <taxon>Chenopodiaceae</taxon>
        <taxon>Chenopodioideae</taxon>
        <taxon>Anserineae</taxon>
        <taxon>Spinacia</taxon>
    </lineage>
</organism>
<dbReference type="Pfam" id="PF03732">
    <property type="entry name" value="Retrotrans_gag"/>
    <property type="match status" value="1"/>
</dbReference>
<keyword evidence="3" id="KW-1185">Reference proteome</keyword>
<feature type="compositionally biased region" description="Basic and acidic residues" evidence="1">
    <location>
        <begin position="216"/>
        <end position="230"/>
    </location>
</feature>
<evidence type="ECO:0000313" key="4">
    <source>
        <dbReference type="RefSeq" id="XP_056697262.1"/>
    </source>
</evidence>
<evidence type="ECO:0000256" key="1">
    <source>
        <dbReference type="SAM" id="MobiDB-lite"/>
    </source>
</evidence>
<dbReference type="PANTHER" id="PTHR33223">
    <property type="entry name" value="CCHC-TYPE DOMAIN-CONTAINING PROTEIN"/>
    <property type="match status" value="1"/>
</dbReference>
<dbReference type="InterPro" id="IPR005162">
    <property type="entry name" value="Retrotrans_gag_dom"/>
</dbReference>
<dbReference type="GeneID" id="110793350"/>
<evidence type="ECO:0000259" key="2">
    <source>
        <dbReference type="Pfam" id="PF03732"/>
    </source>
</evidence>
<evidence type="ECO:0000313" key="3">
    <source>
        <dbReference type="Proteomes" id="UP000813463"/>
    </source>
</evidence>
<reference evidence="3" key="1">
    <citation type="journal article" date="2021" name="Nat. Commun.">
        <title>Genomic analyses provide insights into spinach domestication and the genetic basis of agronomic traits.</title>
        <authorList>
            <person name="Cai X."/>
            <person name="Sun X."/>
            <person name="Xu C."/>
            <person name="Sun H."/>
            <person name="Wang X."/>
            <person name="Ge C."/>
            <person name="Zhang Z."/>
            <person name="Wang Q."/>
            <person name="Fei Z."/>
            <person name="Jiao C."/>
            <person name="Wang Q."/>
        </authorList>
    </citation>
    <scope>NUCLEOTIDE SEQUENCE [LARGE SCALE GENOMIC DNA]</scope>
    <source>
        <strain evidence="3">cv. Varoflay</strain>
    </source>
</reference>
<protein>
    <recommendedName>
        <fullName evidence="2">Retrotransposon gag domain-containing protein</fullName>
    </recommendedName>
</protein>
<dbReference type="Proteomes" id="UP000813463">
    <property type="component" value="Chromosome 4"/>
</dbReference>
<feature type="domain" description="Retrotransposon gag" evidence="2">
    <location>
        <begin position="85"/>
        <end position="171"/>
    </location>
</feature>
<dbReference type="PANTHER" id="PTHR33223:SF9">
    <property type="entry name" value="RETROTRANSPOSON GAG DOMAIN-CONTAINING PROTEIN"/>
    <property type="match status" value="1"/>
</dbReference>
<accession>A0ABM3RNR2</accession>